<dbReference type="EC" id="3.1.4.-" evidence="2"/>
<comment type="caution">
    <text evidence="2">The sequence shown here is derived from an EMBL/GenBank/DDBJ whole genome shotgun (WGS) entry which is preliminary data.</text>
</comment>
<dbReference type="PANTHER" id="PTHR43155:SF1">
    <property type="entry name" value="3'3'-CGAMP-SPECIFIC PHOSPHODIESTERASE 1"/>
    <property type="match status" value="1"/>
</dbReference>
<organism evidence="2">
    <name type="scientific">bioreactor metagenome</name>
    <dbReference type="NCBI Taxonomy" id="1076179"/>
    <lineage>
        <taxon>unclassified sequences</taxon>
        <taxon>metagenomes</taxon>
        <taxon>ecological metagenomes</taxon>
    </lineage>
</organism>
<reference evidence="2" key="1">
    <citation type="submission" date="2019-08" db="EMBL/GenBank/DDBJ databases">
        <authorList>
            <person name="Kucharzyk K."/>
            <person name="Murdoch R.W."/>
            <person name="Higgins S."/>
            <person name="Loffler F."/>
        </authorList>
    </citation>
    <scope>NUCLEOTIDE SEQUENCE</scope>
</reference>
<dbReference type="PANTHER" id="PTHR43155">
    <property type="entry name" value="CYCLIC DI-GMP PHOSPHODIESTERASE PA4108-RELATED"/>
    <property type="match status" value="1"/>
</dbReference>
<feature type="domain" description="HD-GYP" evidence="1">
    <location>
        <begin position="214"/>
        <end position="400"/>
    </location>
</feature>
<dbReference type="SUPFAM" id="SSF109604">
    <property type="entry name" value="HD-domain/PDEase-like"/>
    <property type="match status" value="2"/>
</dbReference>
<dbReference type="PROSITE" id="PS51832">
    <property type="entry name" value="HD_GYP"/>
    <property type="match status" value="1"/>
</dbReference>
<evidence type="ECO:0000259" key="1">
    <source>
        <dbReference type="PROSITE" id="PS51832"/>
    </source>
</evidence>
<name>A0A644Y8W3_9ZZZZ</name>
<dbReference type="Gene3D" id="1.10.3210.10">
    <property type="entry name" value="Hypothetical protein af1432"/>
    <property type="match status" value="2"/>
</dbReference>
<dbReference type="Pfam" id="PF13487">
    <property type="entry name" value="HD_5"/>
    <property type="match status" value="2"/>
</dbReference>
<dbReference type="EMBL" id="VSSQ01004390">
    <property type="protein sequence ID" value="MPM24995.1"/>
    <property type="molecule type" value="Genomic_DNA"/>
</dbReference>
<dbReference type="InterPro" id="IPR003607">
    <property type="entry name" value="HD/PDEase_dom"/>
</dbReference>
<protein>
    <submittedName>
        <fullName evidence="2">3'3'-cGAMP-specific phosphodiesterase 1</fullName>
        <ecNumber evidence="2">3.1.4.-</ecNumber>
    </submittedName>
</protein>
<keyword evidence="2" id="KW-0378">Hydrolase</keyword>
<dbReference type="SMART" id="SM00471">
    <property type="entry name" value="HDc"/>
    <property type="match status" value="2"/>
</dbReference>
<evidence type="ECO:0000313" key="2">
    <source>
        <dbReference type="EMBL" id="MPM24995.1"/>
    </source>
</evidence>
<accession>A0A644Y8W3</accession>
<dbReference type="GO" id="GO:0016787">
    <property type="term" value="F:hydrolase activity"/>
    <property type="evidence" value="ECO:0007669"/>
    <property type="project" value="UniProtKB-KW"/>
</dbReference>
<sequence>MKISMSGTLFALSSALDHVESEVFGVTTHHAKRVAYLCIRMGTELGYSPEQLAALAGAAVMHDNALTEYIAARRAMDDSFTLDSVALGPHCEMGERNMSRLSFYEHVKGAVLYHHENADGSGPFHKTAAVTPKFAQLIHVADQIDNTFHLDSVSKQKYEDLLQWLAENSGKLFDVSLLELFRQSVPYSELKRMEGEGVSLLLEESLPKYSPEYSSDTIVSFATVFAKITDYKSHFTSTHSLGIAEKSAAMGRFYGEDADTCAKLYLAGALHDIGKLTIPNEILEKPDKLTDKEFAVMKTHAGASCEILKNLTDLPDVVAWACLHHEKLDGSGYPFGKTAAELDRNERLLCCIDIYQALTEARPYKDGLSHSEAVKILREMAREGKIDAKITEDIAVCFQA</sequence>
<dbReference type="InterPro" id="IPR037522">
    <property type="entry name" value="HD_GYP_dom"/>
</dbReference>
<gene>
    <name evidence="2" type="ORF">SDC9_71484</name>
</gene>
<dbReference type="CDD" id="cd00077">
    <property type="entry name" value="HDc"/>
    <property type="match status" value="2"/>
</dbReference>
<proteinExistence type="predicted"/>
<dbReference type="AlphaFoldDB" id="A0A644Y8W3"/>